<dbReference type="Pfam" id="PF06197">
    <property type="entry name" value="DUF998"/>
    <property type="match status" value="1"/>
</dbReference>
<feature type="transmembrane region" description="Helical" evidence="1">
    <location>
        <begin position="136"/>
        <end position="156"/>
    </location>
</feature>
<gene>
    <name evidence="2" type="ORF">Dfulv_21260</name>
</gene>
<keyword evidence="1" id="KW-0812">Transmembrane</keyword>
<name>A0ABY5W9C0_9ACTN</name>
<feature type="transmembrane region" description="Helical" evidence="1">
    <location>
        <begin position="192"/>
        <end position="212"/>
    </location>
</feature>
<feature type="transmembrane region" description="Helical" evidence="1">
    <location>
        <begin position="88"/>
        <end position="110"/>
    </location>
</feature>
<organism evidence="2 3">
    <name type="scientific">Dactylosporangium fulvum</name>
    <dbReference type="NCBI Taxonomy" id="53359"/>
    <lineage>
        <taxon>Bacteria</taxon>
        <taxon>Bacillati</taxon>
        <taxon>Actinomycetota</taxon>
        <taxon>Actinomycetes</taxon>
        <taxon>Micromonosporales</taxon>
        <taxon>Micromonosporaceae</taxon>
        <taxon>Dactylosporangium</taxon>
    </lineage>
</organism>
<feature type="transmembrane region" description="Helical" evidence="1">
    <location>
        <begin position="165"/>
        <end position="186"/>
    </location>
</feature>
<reference evidence="2" key="2">
    <citation type="submission" date="2022-09" db="EMBL/GenBank/DDBJ databases">
        <title>Biosynthetic gene clusters of Dactylosporangioum fulvum.</title>
        <authorList>
            <person name="Caradec T."/>
        </authorList>
    </citation>
    <scope>NUCLEOTIDE SEQUENCE</scope>
    <source>
        <strain evidence="2">NRRL B-16292</strain>
    </source>
</reference>
<keyword evidence="3" id="KW-1185">Reference proteome</keyword>
<protein>
    <submittedName>
        <fullName evidence="2">DUF998 domain-containing protein</fullName>
    </submittedName>
</protein>
<evidence type="ECO:0000313" key="2">
    <source>
        <dbReference type="EMBL" id="UWP86628.1"/>
    </source>
</evidence>
<dbReference type="EMBL" id="CP073720">
    <property type="protein sequence ID" value="UWP86628.1"/>
    <property type="molecule type" value="Genomic_DNA"/>
</dbReference>
<accession>A0ABY5W9C0</accession>
<evidence type="ECO:0000256" key="1">
    <source>
        <dbReference type="SAM" id="Phobius"/>
    </source>
</evidence>
<reference evidence="2" key="1">
    <citation type="submission" date="2021-04" db="EMBL/GenBank/DDBJ databases">
        <authorList>
            <person name="Hartkoorn R.C."/>
            <person name="Beaudoing E."/>
            <person name="Hot D."/>
        </authorList>
    </citation>
    <scope>NUCLEOTIDE SEQUENCE</scope>
    <source>
        <strain evidence="2">NRRL B-16292</strain>
    </source>
</reference>
<evidence type="ECO:0000313" key="3">
    <source>
        <dbReference type="Proteomes" id="UP001059617"/>
    </source>
</evidence>
<feature type="transmembrane region" description="Helical" evidence="1">
    <location>
        <begin position="55"/>
        <end position="76"/>
    </location>
</feature>
<dbReference type="Proteomes" id="UP001059617">
    <property type="component" value="Chromosome"/>
</dbReference>
<keyword evidence="1" id="KW-1133">Transmembrane helix</keyword>
<dbReference type="RefSeq" id="WP_259865986.1">
    <property type="nucleotide sequence ID" value="NZ_BAAAST010000003.1"/>
</dbReference>
<sequence length="222" mass="23457">MPATAPRHDRSRRLLVAGLAAGVLFPLGSFAQAFIRDGFNIRRHGLSSLTLGDLGWLQIANFIGTGVLAILFAVAARRTMRNPDETGPAAAAGPLLIAIYGIGMIGGGLFHPDPALGWPVGTPDKLPEHATLSNNLHIVFAAMAFLSMIAAGPVFARRFAQTRPAWAMTSAVASTAVFVLTVLPWSAGSASLRFAAAAVLVSGLMITVAWRLRADHPFRRPD</sequence>
<dbReference type="InterPro" id="IPR009339">
    <property type="entry name" value="DUF998"/>
</dbReference>
<proteinExistence type="predicted"/>
<keyword evidence="1" id="KW-0472">Membrane</keyword>